<evidence type="ECO:0000313" key="2">
    <source>
        <dbReference type="EMBL" id="CAF5225090.1"/>
    </source>
</evidence>
<evidence type="ECO:0000313" key="3">
    <source>
        <dbReference type="Proteomes" id="UP000681720"/>
    </source>
</evidence>
<comment type="caution">
    <text evidence="2">The sequence shown here is derived from an EMBL/GenBank/DDBJ whole genome shotgun (WGS) entry which is preliminary data.</text>
</comment>
<feature type="compositionally biased region" description="Low complexity" evidence="1">
    <location>
        <begin position="121"/>
        <end position="132"/>
    </location>
</feature>
<feature type="region of interest" description="Disordered" evidence="1">
    <location>
        <begin position="116"/>
        <end position="149"/>
    </location>
</feature>
<proteinExistence type="predicted"/>
<feature type="non-terminal residue" evidence="2">
    <location>
        <position position="1"/>
    </location>
</feature>
<evidence type="ECO:0000256" key="1">
    <source>
        <dbReference type="SAM" id="MobiDB-lite"/>
    </source>
</evidence>
<accession>A0A8S3K5I8</accession>
<dbReference type="Proteomes" id="UP000681720">
    <property type="component" value="Unassembled WGS sequence"/>
</dbReference>
<feature type="region of interest" description="Disordered" evidence="1">
    <location>
        <begin position="76"/>
        <end position="99"/>
    </location>
</feature>
<reference evidence="2" key="1">
    <citation type="submission" date="2021-02" db="EMBL/GenBank/DDBJ databases">
        <authorList>
            <person name="Nowell W R."/>
        </authorList>
    </citation>
    <scope>NUCLEOTIDE SEQUENCE</scope>
</reference>
<feature type="compositionally biased region" description="Low complexity" evidence="1">
    <location>
        <begin position="86"/>
        <end position="99"/>
    </location>
</feature>
<organism evidence="2 3">
    <name type="scientific">Rotaria magnacalcarata</name>
    <dbReference type="NCBI Taxonomy" id="392030"/>
    <lineage>
        <taxon>Eukaryota</taxon>
        <taxon>Metazoa</taxon>
        <taxon>Spiralia</taxon>
        <taxon>Gnathifera</taxon>
        <taxon>Rotifera</taxon>
        <taxon>Eurotatoria</taxon>
        <taxon>Bdelloidea</taxon>
        <taxon>Philodinida</taxon>
        <taxon>Philodinidae</taxon>
        <taxon>Rotaria</taxon>
    </lineage>
</organism>
<gene>
    <name evidence="2" type="ORF">GIL414_LOCUS86434</name>
</gene>
<dbReference type="EMBL" id="CAJOBJ010374924">
    <property type="protein sequence ID" value="CAF5225090.1"/>
    <property type="molecule type" value="Genomic_DNA"/>
</dbReference>
<name>A0A8S3K5I8_9BILA</name>
<dbReference type="AlphaFoldDB" id="A0A8S3K5I8"/>
<feature type="compositionally biased region" description="Polar residues" evidence="1">
    <location>
        <begin position="133"/>
        <end position="143"/>
    </location>
</feature>
<feature type="non-terminal residue" evidence="2">
    <location>
        <position position="149"/>
    </location>
</feature>
<sequence length="149" mass="16639">SFYSSATHDWLYCYSNPNGLNYDPEKDRYLQQHQSCPQPKLLPHYSQQYHQQNTKRATASSTLTFDVKKHLGESTIEEQPILTPISSHNSPSLSSSEPFITSSQALSSISITTEPYTNLDTPIASSTSPTTSNDINSDTQSSFFDDIKP</sequence>
<protein>
    <submittedName>
        <fullName evidence="2">Uncharacterized protein</fullName>
    </submittedName>
</protein>